<keyword evidence="2" id="KW-1015">Disulfide bond</keyword>
<evidence type="ECO:0000313" key="4">
    <source>
        <dbReference type="EMBL" id="RZC00160.1"/>
    </source>
</evidence>
<evidence type="ECO:0000256" key="1">
    <source>
        <dbReference type="ARBA" id="ARBA00005440"/>
    </source>
</evidence>
<dbReference type="EMBL" id="QZWG01000008">
    <property type="protein sequence ID" value="RZC00160.1"/>
    <property type="molecule type" value="Genomic_DNA"/>
</dbReference>
<dbReference type="PANTHER" id="PTHR33107:SF81">
    <property type="entry name" value="TRYPSIN INHIBITOR A"/>
    <property type="match status" value="1"/>
</dbReference>
<reference evidence="4 5" key="1">
    <citation type="submission" date="2018-09" db="EMBL/GenBank/DDBJ databases">
        <title>A high-quality reference genome of wild soybean provides a powerful tool to mine soybean genomes.</title>
        <authorList>
            <person name="Xie M."/>
            <person name="Chung C.Y.L."/>
            <person name="Li M.-W."/>
            <person name="Wong F.-L."/>
            <person name="Chan T.-F."/>
            <person name="Lam H.-M."/>
        </authorList>
    </citation>
    <scope>NUCLEOTIDE SEQUENCE [LARGE SCALE GENOMIC DNA]</scope>
    <source>
        <strain evidence="5">cv. W05</strain>
        <tissue evidence="4">Hypocotyl of etiolated seedlings</tissue>
    </source>
</reference>
<dbReference type="CDD" id="cd23362">
    <property type="entry name" value="beta-trefoil_STI_WCI3-like"/>
    <property type="match status" value="1"/>
</dbReference>
<gene>
    <name evidence="4" type="ORF">D0Y65_022502</name>
</gene>
<dbReference type="Gramene" id="XM_028390490.1">
    <property type="protein sequence ID" value="XP_028246291.1"/>
    <property type="gene ID" value="LOC114423659"/>
</dbReference>
<comment type="similarity">
    <text evidence="1">Belongs to the protease inhibitor I3 (leguminous Kunitz-type inhibitor) family.</text>
</comment>
<proteinExistence type="inferred from homology"/>
<name>A0A445JNZ9_GLYSO</name>
<dbReference type="AlphaFoldDB" id="A0A445JNZ9"/>
<dbReference type="InterPro" id="IPR011065">
    <property type="entry name" value="Kunitz_inhibitor_STI-like_sf"/>
</dbReference>
<evidence type="ECO:0000256" key="3">
    <source>
        <dbReference type="SAM" id="SignalP"/>
    </source>
</evidence>
<dbReference type="Gene3D" id="2.80.10.50">
    <property type="match status" value="1"/>
</dbReference>
<keyword evidence="5" id="KW-1185">Reference proteome</keyword>
<dbReference type="InterPro" id="IPR002160">
    <property type="entry name" value="Prot_inh_Kunz-lg"/>
</dbReference>
<organism evidence="4 5">
    <name type="scientific">Glycine soja</name>
    <name type="common">Wild soybean</name>
    <dbReference type="NCBI Taxonomy" id="3848"/>
    <lineage>
        <taxon>Eukaryota</taxon>
        <taxon>Viridiplantae</taxon>
        <taxon>Streptophyta</taxon>
        <taxon>Embryophyta</taxon>
        <taxon>Tracheophyta</taxon>
        <taxon>Spermatophyta</taxon>
        <taxon>Magnoliopsida</taxon>
        <taxon>eudicotyledons</taxon>
        <taxon>Gunneridae</taxon>
        <taxon>Pentapetalae</taxon>
        <taxon>rosids</taxon>
        <taxon>fabids</taxon>
        <taxon>Fabales</taxon>
        <taxon>Fabaceae</taxon>
        <taxon>Papilionoideae</taxon>
        <taxon>50 kb inversion clade</taxon>
        <taxon>NPAAA clade</taxon>
        <taxon>indigoferoid/millettioid clade</taxon>
        <taxon>Phaseoleae</taxon>
        <taxon>Glycine</taxon>
        <taxon>Glycine subgen. Soja</taxon>
    </lineage>
</organism>
<accession>A0A445JNZ9</accession>
<sequence>MFRASLFALFLLSAFSSSLLPLTTAQDYVLDTDGHAVENHGTYYLLPAKSGSGGGGIEVAATGKESCALTVVQSLNEDSMGLPLKLSSPSITTSHFTEYTSLSIEFTSAPAPCSSASEWTVVKGLPEGRAVKLNDYGNTVEGDFAFVCAKREFYRCNKSYQLIFCPYGLMRCEDVGISIDDDGNRRLVISDGNPFLFKLQKVGSSSSA</sequence>
<feature type="chain" id="PRO_5019366982" evidence="3">
    <location>
        <begin position="26"/>
        <end position="208"/>
    </location>
</feature>
<feature type="signal peptide" evidence="3">
    <location>
        <begin position="1"/>
        <end position="25"/>
    </location>
</feature>
<evidence type="ECO:0000256" key="2">
    <source>
        <dbReference type="ARBA" id="ARBA00023157"/>
    </source>
</evidence>
<dbReference type="PANTHER" id="PTHR33107">
    <property type="entry name" value="KUNITZ TRYPSIN INHIBITOR 2"/>
    <property type="match status" value="1"/>
</dbReference>
<dbReference type="SUPFAM" id="SSF50386">
    <property type="entry name" value="STI-like"/>
    <property type="match status" value="1"/>
</dbReference>
<comment type="caution">
    <text evidence="4">The sequence shown here is derived from an EMBL/GenBank/DDBJ whole genome shotgun (WGS) entry which is preliminary data.</text>
</comment>
<dbReference type="SMART" id="SM00452">
    <property type="entry name" value="STI"/>
    <property type="match status" value="1"/>
</dbReference>
<evidence type="ECO:0000313" key="5">
    <source>
        <dbReference type="Proteomes" id="UP000289340"/>
    </source>
</evidence>
<dbReference type="PRINTS" id="PR00291">
    <property type="entry name" value="KUNITZINHBTR"/>
</dbReference>
<dbReference type="Proteomes" id="UP000289340">
    <property type="component" value="Chromosome 8"/>
</dbReference>
<dbReference type="GO" id="GO:0004866">
    <property type="term" value="F:endopeptidase inhibitor activity"/>
    <property type="evidence" value="ECO:0007669"/>
    <property type="project" value="InterPro"/>
</dbReference>
<keyword evidence="3" id="KW-0732">Signal</keyword>
<dbReference type="Pfam" id="PF00197">
    <property type="entry name" value="Kunitz_legume"/>
    <property type="match status" value="1"/>
</dbReference>
<protein>
    <submittedName>
        <fullName evidence="4">Kunitz-type trypsin inhibitor KTI1</fullName>
    </submittedName>
</protein>
<dbReference type="PROSITE" id="PS00283">
    <property type="entry name" value="SOYBEAN_KUNITZ"/>
    <property type="match status" value="1"/>
</dbReference>